<accession>A0A6L6QB25</accession>
<dbReference type="Gene3D" id="2.40.160.20">
    <property type="match status" value="1"/>
</dbReference>
<organism evidence="13 14">
    <name type="scientific">Massilia eburnea</name>
    <dbReference type="NCBI Taxonomy" id="1776165"/>
    <lineage>
        <taxon>Bacteria</taxon>
        <taxon>Pseudomonadati</taxon>
        <taxon>Pseudomonadota</taxon>
        <taxon>Betaproteobacteria</taxon>
        <taxon>Burkholderiales</taxon>
        <taxon>Oxalobacteraceae</taxon>
        <taxon>Telluria group</taxon>
        <taxon>Massilia</taxon>
    </lineage>
</organism>
<dbReference type="PROSITE" id="PS01068">
    <property type="entry name" value="OMPA_1"/>
    <property type="match status" value="1"/>
</dbReference>
<keyword evidence="3" id="KW-1134">Transmembrane beta strand</keyword>
<dbReference type="GO" id="GO:0006811">
    <property type="term" value="P:monoatomic ion transport"/>
    <property type="evidence" value="ECO:0007669"/>
    <property type="project" value="UniProtKB-KW"/>
</dbReference>
<dbReference type="PANTHER" id="PTHR30329:SF21">
    <property type="entry name" value="LIPOPROTEIN YIAD-RELATED"/>
    <property type="match status" value="1"/>
</dbReference>
<dbReference type="InterPro" id="IPR027385">
    <property type="entry name" value="Beta-barrel_OMP"/>
</dbReference>
<dbReference type="InterPro" id="IPR006665">
    <property type="entry name" value="OmpA-like"/>
</dbReference>
<proteinExistence type="predicted"/>
<keyword evidence="7" id="KW-0626">Porin</keyword>
<dbReference type="AlphaFoldDB" id="A0A6L6QB25"/>
<keyword evidence="6" id="KW-0406">Ion transport</keyword>
<dbReference type="SUPFAM" id="SSF56925">
    <property type="entry name" value="OMPA-like"/>
    <property type="match status" value="1"/>
</dbReference>
<evidence type="ECO:0000256" key="6">
    <source>
        <dbReference type="ARBA" id="ARBA00023065"/>
    </source>
</evidence>
<evidence type="ECO:0000256" key="8">
    <source>
        <dbReference type="ARBA" id="ARBA00023136"/>
    </source>
</evidence>
<keyword evidence="4" id="KW-0812">Transmembrane</keyword>
<dbReference type="InterPro" id="IPR011250">
    <property type="entry name" value="OMP/PagP_B-barrel"/>
</dbReference>
<dbReference type="PRINTS" id="PR01021">
    <property type="entry name" value="OMPADOMAIN"/>
</dbReference>
<evidence type="ECO:0000259" key="12">
    <source>
        <dbReference type="PROSITE" id="PS51123"/>
    </source>
</evidence>
<dbReference type="InterPro" id="IPR050330">
    <property type="entry name" value="Bact_OuterMem_StrucFunc"/>
</dbReference>
<evidence type="ECO:0000313" key="13">
    <source>
        <dbReference type="EMBL" id="MTW09251.1"/>
    </source>
</evidence>
<sequence length="349" mass="38020">MNKIKNIAIAAALMSASFAASAQDMLNQNWYIGGQAGVMRPDSDWAANNDRAAYGLKLGKALDEKWDLQFNGTYGTSKENWNRYTQKLLGADGLYMFSRKSVRPFLLVGAGAEKDKNNFSCCNTQQTRWSPFVNVGLGVQADITQRLFFQADLRNVHGFIRGDQFTNSKSNNQYLMFSLNYLLGAAPQPAPAPAPAPVVAAPEPAPAPAPEPVAPPPPAPKFQKVTMSANELFAFDSATLAPSQPKLDEMANVLNADTSVNNVIITGHTDRLGSDKYNQKLSERRAEAVKAYLVGKGISASRLTAVGKGKSQPVVQCNDKKMKRAALIQCLEPNRRVEIDQVTAEVRVK</sequence>
<dbReference type="InterPro" id="IPR036737">
    <property type="entry name" value="OmpA-like_sf"/>
</dbReference>
<dbReference type="SUPFAM" id="SSF103088">
    <property type="entry name" value="OmpA-like"/>
    <property type="match status" value="1"/>
</dbReference>
<evidence type="ECO:0000256" key="9">
    <source>
        <dbReference type="ARBA" id="ARBA00023237"/>
    </source>
</evidence>
<dbReference type="EMBL" id="WNKX01000001">
    <property type="protein sequence ID" value="MTW09251.1"/>
    <property type="molecule type" value="Genomic_DNA"/>
</dbReference>
<dbReference type="Pfam" id="PF13505">
    <property type="entry name" value="OMP_b-brl"/>
    <property type="match status" value="1"/>
</dbReference>
<feature type="signal peptide" evidence="11">
    <location>
        <begin position="1"/>
        <end position="22"/>
    </location>
</feature>
<keyword evidence="9" id="KW-0998">Cell outer membrane</keyword>
<dbReference type="Gene3D" id="3.30.1330.60">
    <property type="entry name" value="OmpA-like domain"/>
    <property type="match status" value="1"/>
</dbReference>
<feature type="chain" id="PRO_5026704514" evidence="11">
    <location>
        <begin position="23"/>
        <end position="349"/>
    </location>
</feature>
<dbReference type="PROSITE" id="PS51123">
    <property type="entry name" value="OMPA_2"/>
    <property type="match status" value="1"/>
</dbReference>
<keyword evidence="8 10" id="KW-0472">Membrane</keyword>
<evidence type="ECO:0000256" key="10">
    <source>
        <dbReference type="PROSITE-ProRule" id="PRU00473"/>
    </source>
</evidence>
<dbReference type="PANTHER" id="PTHR30329">
    <property type="entry name" value="STATOR ELEMENT OF FLAGELLAR MOTOR COMPLEX"/>
    <property type="match status" value="1"/>
</dbReference>
<keyword evidence="14" id="KW-1185">Reference proteome</keyword>
<evidence type="ECO:0000256" key="3">
    <source>
        <dbReference type="ARBA" id="ARBA00022452"/>
    </source>
</evidence>
<keyword evidence="5 11" id="KW-0732">Signal</keyword>
<dbReference type="RefSeq" id="WP_371865012.1">
    <property type="nucleotide sequence ID" value="NZ_WNKX01000001.1"/>
</dbReference>
<dbReference type="GO" id="GO:0015288">
    <property type="term" value="F:porin activity"/>
    <property type="evidence" value="ECO:0007669"/>
    <property type="project" value="UniProtKB-KW"/>
</dbReference>
<comment type="caution">
    <text evidence="13">The sequence shown here is derived from an EMBL/GenBank/DDBJ whole genome shotgun (WGS) entry which is preliminary data.</text>
</comment>
<protein>
    <submittedName>
        <fullName evidence="13">OmpA family protein</fullName>
    </submittedName>
</protein>
<evidence type="ECO:0000256" key="5">
    <source>
        <dbReference type="ARBA" id="ARBA00022729"/>
    </source>
</evidence>
<evidence type="ECO:0000256" key="2">
    <source>
        <dbReference type="ARBA" id="ARBA00022448"/>
    </source>
</evidence>
<evidence type="ECO:0000256" key="7">
    <source>
        <dbReference type="ARBA" id="ARBA00023114"/>
    </source>
</evidence>
<dbReference type="Proteomes" id="UP000472320">
    <property type="component" value="Unassembled WGS sequence"/>
</dbReference>
<comment type="subcellular location">
    <subcellularLocation>
        <location evidence="1">Cell outer membrane</location>
        <topology evidence="1">Multi-pass membrane protein</topology>
    </subcellularLocation>
</comment>
<keyword evidence="2" id="KW-0813">Transport</keyword>
<dbReference type="GO" id="GO:0009279">
    <property type="term" value="C:cell outer membrane"/>
    <property type="evidence" value="ECO:0007669"/>
    <property type="project" value="UniProtKB-SubCell"/>
</dbReference>
<dbReference type="CDD" id="cd07185">
    <property type="entry name" value="OmpA_C-like"/>
    <property type="match status" value="1"/>
</dbReference>
<feature type="domain" description="OmpA-like" evidence="12">
    <location>
        <begin position="220"/>
        <end position="345"/>
    </location>
</feature>
<evidence type="ECO:0000256" key="1">
    <source>
        <dbReference type="ARBA" id="ARBA00004571"/>
    </source>
</evidence>
<evidence type="ECO:0000313" key="14">
    <source>
        <dbReference type="Proteomes" id="UP000472320"/>
    </source>
</evidence>
<dbReference type="InterPro" id="IPR006690">
    <property type="entry name" value="OMPA-like_CS"/>
</dbReference>
<gene>
    <name evidence="13" type="ORF">GM658_01430</name>
</gene>
<dbReference type="Pfam" id="PF00691">
    <property type="entry name" value="OmpA"/>
    <property type="match status" value="1"/>
</dbReference>
<reference evidence="13 14" key="1">
    <citation type="submission" date="2019-11" db="EMBL/GenBank/DDBJ databases">
        <title>Type strains purchased from KCTC, JCM and DSMZ.</title>
        <authorList>
            <person name="Lu H."/>
        </authorList>
    </citation>
    <scope>NUCLEOTIDE SEQUENCE [LARGE SCALE GENOMIC DNA]</scope>
    <source>
        <strain evidence="13 14">JCM 31587</strain>
    </source>
</reference>
<evidence type="ECO:0000256" key="11">
    <source>
        <dbReference type="SAM" id="SignalP"/>
    </source>
</evidence>
<name>A0A6L6QB25_9BURK</name>
<dbReference type="GO" id="GO:0046930">
    <property type="term" value="C:pore complex"/>
    <property type="evidence" value="ECO:0007669"/>
    <property type="project" value="UniProtKB-KW"/>
</dbReference>
<evidence type="ECO:0000256" key="4">
    <source>
        <dbReference type="ARBA" id="ARBA00022692"/>
    </source>
</evidence>
<dbReference type="InterPro" id="IPR006664">
    <property type="entry name" value="OMP_bac"/>
</dbReference>